<dbReference type="GO" id="GO:0005524">
    <property type="term" value="F:ATP binding"/>
    <property type="evidence" value="ECO:0007669"/>
    <property type="project" value="UniProtKB-KW"/>
</dbReference>
<gene>
    <name evidence="6" type="ORF">SAMN02745243_03220</name>
</gene>
<dbReference type="CDD" id="cd03257">
    <property type="entry name" value="ABC_NikE_OppD_transporters"/>
    <property type="match status" value="1"/>
</dbReference>
<dbReference type="SUPFAM" id="SSF52540">
    <property type="entry name" value="P-loop containing nucleoside triphosphate hydrolases"/>
    <property type="match status" value="1"/>
</dbReference>
<keyword evidence="4 6" id="KW-0067">ATP-binding</keyword>
<keyword evidence="3" id="KW-0547">Nucleotide-binding</keyword>
<feature type="domain" description="ABC transporter" evidence="5">
    <location>
        <begin position="6"/>
        <end position="258"/>
    </location>
</feature>
<evidence type="ECO:0000256" key="2">
    <source>
        <dbReference type="ARBA" id="ARBA00022448"/>
    </source>
</evidence>
<evidence type="ECO:0000256" key="3">
    <source>
        <dbReference type="ARBA" id="ARBA00022741"/>
    </source>
</evidence>
<dbReference type="FunFam" id="3.40.50.300:FF:000016">
    <property type="entry name" value="Oligopeptide ABC transporter ATP-binding component"/>
    <property type="match status" value="1"/>
</dbReference>
<dbReference type="Pfam" id="PF00005">
    <property type="entry name" value="ABC_tran"/>
    <property type="match status" value="1"/>
</dbReference>
<dbReference type="STRING" id="1121950.SAMN02745243_03220"/>
<dbReference type="AlphaFoldDB" id="A0A1M6TG02"/>
<organism evidence="6 7">
    <name type="scientific">Hespellia stercorisuis DSM 15480</name>
    <dbReference type="NCBI Taxonomy" id="1121950"/>
    <lineage>
        <taxon>Bacteria</taxon>
        <taxon>Bacillati</taxon>
        <taxon>Bacillota</taxon>
        <taxon>Clostridia</taxon>
        <taxon>Lachnospirales</taxon>
        <taxon>Lachnospiraceae</taxon>
        <taxon>Hespellia</taxon>
    </lineage>
</organism>
<accession>A0A1M6TG02</accession>
<keyword evidence="7" id="KW-1185">Reference proteome</keyword>
<dbReference type="GO" id="GO:0015833">
    <property type="term" value="P:peptide transport"/>
    <property type="evidence" value="ECO:0007669"/>
    <property type="project" value="InterPro"/>
</dbReference>
<evidence type="ECO:0000259" key="5">
    <source>
        <dbReference type="PROSITE" id="PS50893"/>
    </source>
</evidence>
<dbReference type="InterPro" id="IPR013563">
    <property type="entry name" value="Oligopep_ABC_C"/>
</dbReference>
<comment type="similarity">
    <text evidence="1">Belongs to the ABC transporter superfamily.</text>
</comment>
<dbReference type="InterPro" id="IPR003439">
    <property type="entry name" value="ABC_transporter-like_ATP-bd"/>
</dbReference>
<sequence>MTKPLLEIKNLKKQYPIYGPMGKMFRPKTHMNAVAGLSLEIHEKETYGLVGESGCGKSTTGRSIVKLVTPDEGEILYQGSDLLKLSNREYKPLCRDLQMIFQDSLSSMNPRQRIGQILEEPLIIHEMGDADERRRQVMEILTKVGLSEEYFFRYPHELSGGQVQRLGIARALIIKPKLIICDEPVSALDVSIQAQILNTLTSLQKEMDLSLLFISHDIGVVRYISKRIGVMYLGTLVEEADTEELFANTLHPYTKALLASVPDFSVAKKREVVLKGEQPVRTDEFRGCVFHTRCPYATEKCKTEQPELREIAPGHKAACHLCEGAGNA</sequence>
<dbReference type="SMART" id="SM00382">
    <property type="entry name" value="AAA"/>
    <property type="match status" value="1"/>
</dbReference>
<dbReference type="Proteomes" id="UP000184301">
    <property type="component" value="Unassembled WGS sequence"/>
</dbReference>
<dbReference type="InterPro" id="IPR027417">
    <property type="entry name" value="P-loop_NTPase"/>
</dbReference>
<protein>
    <submittedName>
        <fullName evidence="6">Oligopeptide transport system ATP-binding protein</fullName>
    </submittedName>
</protein>
<dbReference type="InterPro" id="IPR003593">
    <property type="entry name" value="AAA+_ATPase"/>
</dbReference>
<evidence type="ECO:0000313" key="7">
    <source>
        <dbReference type="Proteomes" id="UP000184301"/>
    </source>
</evidence>
<name>A0A1M6TG02_9FIRM</name>
<dbReference type="GO" id="GO:0016887">
    <property type="term" value="F:ATP hydrolysis activity"/>
    <property type="evidence" value="ECO:0007669"/>
    <property type="project" value="InterPro"/>
</dbReference>
<reference evidence="6 7" key="1">
    <citation type="submission" date="2016-11" db="EMBL/GenBank/DDBJ databases">
        <authorList>
            <person name="Jaros S."/>
            <person name="Januszkiewicz K."/>
            <person name="Wedrychowicz H."/>
        </authorList>
    </citation>
    <scope>NUCLEOTIDE SEQUENCE [LARGE SCALE GENOMIC DNA]</scope>
    <source>
        <strain evidence="6 7">DSM 15480</strain>
    </source>
</reference>
<evidence type="ECO:0000313" key="6">
    <source>
        <dbReference type="EMBL" id="SHK55911.1"/>
    </source>
</evidence>
<keyword evidence="2" id="KW-0813">Transport</keyword>
<dbReference type="NCBIfam" id="TIGR01727">
    <property type="entry name" value="oligo_HPY"/>
    <property type="match status" value="1"/>
</dbReference>
<dbReference type="PANTHER" id="PTHR43776">
    <property type="entry name" value="TRANSPORT ATP-BINDING PROTEIN"/>
    <property type="match status" value="1"/>
</dbReference>
<evidence type="ECO:0000256" key="1">
    <source>
        <dbReference type="ARBA" id="ARBA00005417"/>
    </source>
</evidence>
<dbReference type="EMBL" id="FQZY01000059">
    <property type="protein sequence ID" value="SHK55911.1"/>
    <property type="molecule type" value="Genomic_DNA"/>
</dbReference>
<dbReference type="Pfam" id="PF08352">
    <property type="entry name" value="oligo_HPY"/>
    <property type="match status" value="1"/>
</dbReference>
<dbReference type="RefSeq" id="WP_073112324.1">
    <property type="nucleotide sequence ID" value="NZ_FQZY01000059.1"/>
</dbReference>
<evidence type="ECO:0000256" key="4">
    <source>
        <dbReference type="ARBA" id="ARBA00022840"/>
    </source>
</evidence>
<dbReference type="PROSITE" id="PS50893">
    <property type="entry name" value="ABC_TRANSPORTER_2"/>
    <property type="match status" value="1"/>
</dbReference>
<dbReference type="InterPro" id="IPR050319">
    <property type="entry name" value="ABC_transp_ATP-bind"/>
</dbReference>
<proteinExistence type="inferred from homology"/>
<dbReference type="GO" id="GO:0055085">
    <property type="term" value="P:transmembrane transport"/>
    <property type="evidence" value="ECO:0007669"/>
    <property type="project" value="UniProtKB-ARBA"/>
</dbReference>
<dbReference type="OrthoDB" id="9806285at2"/>
<dbReference type="Gene3D" id="3.40.50.300">
    <property type="entry name" value="P-loop containing nucleotide triphosphate hydrolases"/>
    <property type="match status" value="1"/>
</dbReference>